<reference evidence="1 2" key="1">
    <citation type="journal article" date="2013" name="J. Microbiol.">
        <title>Mucilaginibacter ginsenosidivorax sp. nov., with ginsenoside converting activity isolated from sediment.</title>
        <authorList>
            <person name="Kim J.K."/>
            <person name="Choi T.E."/>
            <person name="Liu Q.M."/>
            <person name="Park H.Y."/>
            <person name="Yi T.H."/>
            <person name="Yoon M.H."/>
            <person name="Kim S.C."/>
            <person name="Im W.T."/>
        </authorList>
    </citation>
    <scope>NUCLEOTIDE SEQUENCE [LARGE SCALE GENOMIC DNA]</scope>
    <source>
        <strain evidence="1 2">KHI28</strain>
    </source>
</reference>
<dbReference type="KEGG" id="mgk:FSB76_03545"/>
<dbReference type="EMBL" id="CP042437">
    <property type="protein sequence ID" value="QEC75066.1"/>
    <property type="molecule type" value="Genomic_DNA"/>
</dbReference>
<name>A0A5B8VXC5_9SPHI</name>
<organism evidence="1 2">
    <name type="scientific">Mucilaginibacter ginsenosidivorax</name>
    <dbReference type="NCBI Taxonomy" id="862126"/>
    <lineage>
        <taxon>Bacteria</taxon>
        <taxon>Pseudomonadati</taxon>
        <taxon>Bacteroidota</taxon>
        <taxon>Sphingobacteriia</taxon>
        <taxon>Sphingobacteriales</taxon>
        <taxon>Sphingobacteriaceae</taxon>
        <taxon>Mucilaginibacter</taxon>
    </lineage>
</organism>
<sequence>MIKMVKQSWAVLAIGITLPHQIKNTAILLLTLTIFSCSSRQKLNTQSFIKGFRVNDWKKDSLCCDERRPELVKVLIENRVKLIGLKKNDLIKFLGRANIVGSKGKSYAYFIEKGTQCQNIHDKYRTDIQTKMLIVDLENDVVTDVHVIVP</sequence>
<evidence type="ECO:0000313" key="1">
    <source>
        <dbReference type="EMBL" id="QEC75066.1"/>
    </source>
</evidence>
<dbReference type="RefSeq" id="WP_147052221.1">
    <property type="nucleotide sequence ID" value="NZ_CP042437.1"/>
</dbReference>
<evidence type="ECO:0000313" key="2">
    <source>
        <dbReference type="Proteomes" id="UP000321362"/>
    </source>
</evidence>
<accession>A0A5B8VXC5</accession>
<gene>
    <name evidence="1" type="ORF">FSB76_03545</name>
</gene>
<protein>
    <submittedName>
        <fullName evidence="1">Uncharacterized protein</fullName>
    </submittedName>
</protein>
<keyword evidence="2" id="KW-1185">Reference proteome</keyword>
<proteinExistence type="predicted"/>
<dbReference type="AlphaFoldDB" id="A0A5B8VXC5"/>
<dbReference type="OrthoDB" id="981332at2"/>
<dbReference type="Proteomes" id="UP000321362">
    <property type="component" value="Chromosome"/>
</dbReference>